<dbReference type="InterPro" id="IPR035963">
    <property type="entry name" value="FERM_2"/>
</dbReference>
<evidence type="ECO:0000256" key="4">
    <source>
        <dbReference type="ARBA" id="ARBA00022490"/>
    </source>
</evidence>
<evidence type="ECO:0000256" key="5">
    <source>
        <dbReference type="ARBA" id="ARBA00022741"/>
    </source>
</evidence>
<protein>
    <submittedName>
        <fullName evidence="18">Myosin VIIa, putative</fullName>
    </submittedName>
</protein>
<proteinExistence type="inferred from homology"/>
<dbReference type="SUPFAM" id="SSF47031">
    <property type="entry name" value="Second domain of FERM"/>
    <property type="match status" value="2"/>
</dbReference>
<comment type="subcellular location">
    <subcellularLocation>
        <location evidence="1">Cytoplasm</location>
    </subcellularLocation>
</comment>
<dbReference type="Gene3D" id="2.30.30.40">
    <property type="entry name" value="SH3 Domains"/>
    <property type="match status" value="1"/>
</dbReference>
<dbReference type="Pfam" id="PF00612">
    <property type="entry name" value="IQ"/>
    <property type="match status" value="2"/>
</dbReference>
<dbReference type="Gene3D" id="3.10.20.90">
    <property type="entry name" value="Phosphatidylinositol 3-kinase Catalytic Subunit, Chain A, domain 1"/>
    <property type="match status" value="2"/>
</dbReference>
<dbReference type="CDD" id="cd14473">
    <property type="entry name" value="FERM_B-lobe"/>
    <property type="match status" value="2"/>
</dbReference>
<dbReference type="Pfam" id="PF02174">
    <property type="entry name" value="IRS"/>
    <property type="match status" value="1"/>
</dbReference>
<dbReference type="Gene3D" id="1.25.40.530">
    <property type="entry name" value="MyTH4 domain"/>
    <property type="match status" value="2"/>
</dbReference>
<dbReference type="Gene3D" id="1.20.58.530">
    <property type="match status" value="1"/>
</dbReference>
<dbReference type="Gene3D" id="1.20.120.720">
    <property type="entry name" value="Myosin VI head, motor domain, U50 subdomain"/>
    <property type="match status" value="1"/>
</dbReference>
<evidence type="ECO:0000256" key="13">
    <source>
        <dbReference type="SAM" id="MobiDB-lite"/>
    </source>
</evidence>
<comment type="function">
    <text evidence="10">Myosin is a protein that binds to F-actin and has ATPase activity that is activated by F-actin.</text>
</comment>
<dbReference type="PRINTS" id="PR00193">
    <property type="entry name" value="MYOSINHEAVY"/>
</dbReference>
<dbReference type="SMART" id="SM00015">
    <property type="entry name" value="IQ"/>
    <property type="match status" value="3"/>
</dbReference>
<keyword evidence="6 12" id="KW-0067">ATP-binding</keyword>
<dbReference type="Pfam" id="PF07653">
    <property type="entry name" value="SH3_2"/>
    <property type="match status" value="1"/>
</dbReference>
<evidence type="ECO:0000256" key="2">
    <source>
        <dbReference type="ARBA" id="ARBA00008314"/>
    </source>
</evidence>
<dbReference type="InterPro" id="IPR001452">
    <property type="entry name" value="SH3_domain"/>
</dbReference>
<evidence type="ECO:0000259" key="14">
    <source>
        <dbReference type="PROSITE" id="PS50002"/>
    </source>
</evidence>
<feature type="region of interest" description="Disordered" evidence="13">
    <location>
        <begin position="825"/>
        <end position="864"/>
    </location>
</feature>
<evidence type="ECO:0000313" key="18">
    <source>
        <dbReference type="EMBL" id="ELR19339.1"/>
    </source>
</evidence>
<dbReference type="Gene3D" id="2.30.29.30">
    <property type="entry name" value="Pleckstrin-homology domain (PH domain)/Phosphotyrosine-binding domain (PTB)"/>
    <property type="match status" value="2"/>
</dbReference>
<dbReference type="GO" id="GO:0016459">
    <property type="term" value="C:myosin complex"/>
    <property type="evidence" value="ECO:0007669"/>
    <property type="project" value="UniProtKB-KW"/>
</dbReference>
<evidence type="ECO:0000256" key="12">
    <source>
        <dbReference type="PROSITE-ProRule" id="PRU00782"/>
    </source>
</evidence>
<dbReference type="SUPFAM" id="SSF54236">
    <property type="entry name" value="Ubiquitin-like"/>
    <property type="match status" value="2"/>
</dbReference>
<dbReference type="PROSITE" id="PS51016">
    <property type="entry name" value="MYTH4"/>
    <property type="match status" value="2"/>
</dbReference>
<dbReference type="Gene3D" id="1.20.5.190">
    <property type="match status" value="2"/>
</dbReference>
<dbReference type="InterPro" id="IPR029071">
    <property type="entry name" value="Ubiquitin-like_domsf"/>
</dbReference>
<evidence type="ECO:0000259" key="16">
    <source>
        <dbReference type="PROSITE" id="PS51016"/>
    </source>
</evidence>
<dbReference type="InterPro" id="IPR000857">
    <property type="entry name" value="MyTH4_dom"/>
</dbReference>
<reference evidence="18 19" key="1">
    <citation type="journal article" date="2013" name="Genome Biol.">
        <title>Genome of Acanthamoeba castellanii highlights extensive lateral gene transfer and early evolution of tyrosine kinase signaling.</title>
        <authorList>
            <person name="Clarke M."/>
            <person name="Lohan A.J."/>
            <person name="Liu B."/>
            <person name="Lagkouvardos I."/>
            <person name="Roy S."/>
            <person name="Zafar N."/>
            <person name="Bertelli C."/>
            <person name="Schilde C."/>
            <person name="Kianianmomeni A."/>
            <person name="Burglin T.R."/>
            <person name="Frech C."/>
            <person name="Turcotte B."/>
            <person name="Kopec K.O."/>
            <person name="Synnott J.M."/>
            <person name="Choo C."/>
            <person name="Paponov I."/>
            <person name="Finkler A."/>
            <person name="Soon Heng Tan C."/>
            <person name="Hutchins A.P."/>
            <person name="Weinmeier T."/>
            <person name="Rattei T."/>
            <person name="Chu J.S."/>
            <person name="Gimenez G."/>
            <person name="Irimia M."/>
            <person name="Rigden D.J."/>
            <person name="Fitzpatrick D.A."/>
            <person name="Lorenzo-Morales J."/>
            <person name="Bateman A."/>
            <person name="Chiu C.H."/>
            <person name="Tang P."/>
            <person name="Hegemann P."/>
            <person name="Fromm H."/>
            <person name="Raoult D."/>
            <person name="Greub G."/>
            <person name="Miranda-Saavedra D."/>
            <person name="Chen N."/>
            <person name="Nash P."/>
            <person name="Ginger M.L."/>
            <person name="Horn M."/>
            <person name="Schaap P."/>
            <person name="Caler L."/>
            <person name="Loftus B."/>
        </authorList>
    </citation>
    <scope>NUCLEOTIDE SEQUENCE [LARGE SCALE GENOMIC DNA]</scope>
    <source>
        <strain evidence="18 19">Neff</strain>
    </source>
</reference>
<dbReference type="EMBL" id="KB007933">
    <property type="protein sequence ID" value="ELR19339.1"/>
    <property type="molecule type" value="Genomic_DNA"/>
</dbReference>
<dbReference type="SMART" id="SM00139">
    <property type="entry name" value="MyTH4"/>
    <property type="match status" value="2"/>
</dbReference>
<dbReference type="PROSITE" id="PS51456">
    <property type="entry name" value="MYOSIN_MOTOR"/>
    <property type="match status" value="1"/>
</dbReference>
<dbReference type="InterPro" id="IPR014352">
    <property type="entry name" value="FERM/acyl-CoA-bd_prot_sf"/>
</dbReference>
<evidence type="ECO:0000259" key="17">
    <source>
        <dbReference type="PROSITE" id="PS51456"/>
    </source>
</evidence>
<evidence type="ECO:0000259" key="15">
    <source>
        <dbReference type="PROSITE" id="PS50057"/>
    </source>
</evidence>
<dbReference type="OMA" id="TGFQGRC"/>
<feature type="domain" description="Myosin motor" evidence="17">
    <location>
        <begin position="11"/>
        <end position="697"/>
    </location>
</feature>
<dbReference type="GeneID" id="14920117"/>
<dbReference type="SMART" id="SM00326">
    <property type="entry name" value="SH3"/>
    <property type="match status" value="1"/>
</dbReference>
<dbReference type="Pfam" id="PF00784">
    <property type="entry name" value="MyTH4"/>
    <property type="match status" value="2"/>
</dbReference>
<dbReference type="RefSeq" id="XP_004341424.1">
    <property type="nucleotide sequence ID" value="XM_004341376.1"/>
</dbReference>
<dbReference type="GO" id="GO:0003779">
    <property type="term" value="F:actin binding"/>
    <property type="evidence" value="ECO:0007669"/>
    <property type="project" value="UniProtKB-KW"/>
</dbReference>
<feature type="domain" description="MyTH4" evidence="16">
    <location>
        <begin position="1587"/>
        <end position="1738"/>
    </location>
</feature>
<dbReference type="InterPro" id="IPR036961">
    <property type="entry name" value="Kinesin_motor_dom_sf"/>
</dbReference>
<feature type="compositionally biased region" description="Basic and acidic residues" evidence="13">
    <location>
        <begin position="825"/>
        <end position="863"/>
    </location>
</feature>
<dbReference type="GO" id="GO:0003774">
    <property type="term" value="F:cytoskeletal motor activity"/>
    <property type="evidence" value="ECO:0007669"/>
    <property type="project" value="UniProtKB-UniRule"/>
</dbReference>
<dbReference type="PROSITE" id="PS50096">
    <property type="entry name" value="IQ"/>
    <property type="match status" value="1"/>
</dbReference>
<dbReference type="STRING" id="1257118.L8H1F4"/>
<dbReference type="VEuPathDB" id="AmoebaDB:ACA1_265440"/>
<dbReference type="InterPro" id="IPR000299">
    <property type="entry name" value="FERM_domain"/>
</dbReference>
<feature type="domain" description="FERM" evidence="15">
    <location>
        <begin position="1136"/>
        <end position="1443"/>
    </location>
</feature>
<dbReference type="GO" id="GO:0005737">
    <property type="term" value="C:cytoplasm"/>
    <property type="evidence" value="ECO:0007669"/>
    <property type="project" value="UniProtKB-SubCell"/>
</dbReference>
<dbReference type="CDD" id="cd17208">
    <property type="entry name" value="FERM_F1_DdMyo7_like"/>
    <property type="match status" value="1"/>
</dbReference>
<dbReference type="GO" id="GO:0005524">
    <property type="term" value="F:ATP binding"/>
    <property type="evidence" value="ECO:0007669"/>
    <property type="project" value="UniProtKB-UniRule"/>
</dbReference>
<dbReference type="GO" id="GO:0120025">
    <property type="term" value="C:plasma membrane bounded cell projection"/>
    <property type="evidence" value="ECO:0007669"/>
    <property type="project" value="UniProtKB-ARBA"/>
</dbReference>
<dbReference type="SUPFAM" id="SSF52540">
    <property type="entry name" value="P-loop containing nucleoside triphosphate hydrolases"/>
    <property type="match status" value="1"/>
</dbReference>
<evidence type="ECO:0000256" key="1">
    <source>
        <dbReference type="ARBA" id="ARBA00004496"/>
    </source>
</evidence>
<evidence type="ECO:0000256" key="3">
    <source>
        <dbReference type="ARBA" id="ARBA00022443"/>
    </source>
</evidence>
<feature type="region of interest" description="Actin-binding" evidence="12">
    <location>
        <begin position="575"/>
        <end position="597"/>
    </location>
</feature>
<keyword evidence="7 12" id="KW-0518">Myosin</keyword>
<dbReference type="PANTHER" id="PTHR46049:SF5">
    <property type="entry name" value="PLECKSTRIN HOMOLOGY DOMAIN-CONTAINING FAMILY H MEMBER 3"/>
    <property type="match status" value="1"/>
</dbReference>
<evidence type="ECO:0000256" key="11">
    <source>
        <dbReference type="PROSITE-ProRule" id="PRU00192"/>
    </source>
</evidence>
<dbReference type="KEGG" id="acan:ACA1_265440"/>
<dbReference type="FunFam" id="1.10.10.820:FF:000001">
    <property type="entry name" value="Myosin heavy chain"/>
    <property type="match status" value="1"/>
</dbReference>
<name>L8H1F4_ACACF</name>
<feature type="binding site" evidence="12">
    <location>
        <begin position="104"/>
        <end position="111"/>
    </location>
    <ligand>
        <name>ATP</name>
        <dbReference type="ChEBI" id="CHEBI:30616"/>
    </ligand>
</feature>
<dbReference type="PROSITE" id="PS50002">
    <property type="entry name" value="SH3"/>
    <property type="match status" value="1"/>
</dbReference>
<dbReference type="SMART" id="SM00295">
    <property type="entry name" value="B41"/>
    <property type="match status" value="2"/>
</dbReference>
<keyword evidence="8 12" id="KW-0505">Motor protein</keyword>
<evidence type="ECO:0000256" key="9">
    <source>
        <dbReference type="ARBA" id="ARBA00023203"/>
    </source>
</evidence>
<dbReference type="InterPro" id="IPR002404">
    <property type="entry name" value="IRS_PTB"/>
</dbReference>
<keyword evidence="5 12" id="KW-0547">Nucleotide-binding</keyword>
<dbReference type="InterPro" id="IPR000048">
    <property type="entry name" value="IQ_motif_EF-hand-BS"/>
</dbReference>
<evidence type="ECO:0000256" key="6">
    <source>
        <dbReference type="ARBA" id="ARBA00022840"/>
    </source>
</evidence>
<comment type="similarity">
    <text evidence="2 12">Belongs to the TRAFAC class myosin-kinesin ATPase superfamily. Myosin family.</text>
</comment>
<dbReference type="Gene3D" id="6.20.240.20">
    <property type="match status" value="1"/>
</dbReference>
<dbReference type="Pfam" id="PF21989">
    <property type="entry name" value="RA_2"/>
    <property type="match status" value="2"/>
</dbReference>
<keyword evidence="19" id="KW-1185">Reference proteome</keyword>
<dbReference type="InterPro" id="IPR011993">
    <property type="entry name" value="PH-like_dom_sf"/>
</dbReference>
<dbReference type="Gene3D" id="1.10.10.820">
    <property type="match status" value="1"/>
</dbReference>
<organism evidence="18 19">
    <name type="scientific">Acanthamoeba castellanii (strain ATCC 30010 / Neff)</name>
    <dbReference type="NCBI Taxonomy" id="1257118"/>
    <lineage>
        <taxon>Eukaryota</taxon>
        <taxon>Amoebozoa</taxon>
        <taxon>Discosea</taxon>
        <taxon>Longamoebia</taxon>
        <taxon>Centramoebida</taxon>
        <taxon>Acanthamoebidae</taxon>
        <taxon>Acanthamoeba</taxon>
    </lineage>
</organism>
<dbReference type="InterPro" id="IPR036028">
    <property type="entry name" value="SH3-like_dom_sf"/>
</dbReference>
<dbReference type="SMART" id="SM00242">
    <property type="entry name" value="MYSc"/>
    <property type="match status" value="1"/>
</dbReference>
<dbReference type="PROSITE" id="PS50057">
    <property type="entry name" value="FERM_3"/>
    <property type="match status" value="2"/>
</dbReference>
<keyword evidence="4" id="KW-0963">Cytoplasm</keyword>
<dbReference type="Gene3D" id="3.40.850.10">
    <property type="entry name" value="Kinesin motor domain"/>
    <property type="match status" value="1"/>
</dbReference>
<dbReference type="PANTHER" id="PTHR46049">
    <property type="entry name" value="AGAP003327-PA"/>
    <property type="match status" value="1"/>
</dbReference>
<dbReference type="InterPro" id="IPR019749">
    <property type="entry name" value="Band_41_domain"/>
</dbReference>
<gene>
    <name evidence="18" type="ORF">ACA1_265440</name>
</gene>
<dbReference type="Gene3D" id="1.20.80.10">
    <property type="match status" value="2"/>
</dbReference>
<dbReference type="Pfam" id="PF00063">
    <property type="entry name" value="Myosin_head"/>
    <property type="match status" value="1"/>
</dbReference>
<dbReference type="OrthoDB" id="15727at2759"/>
<dbReference type="SUPFAM" id="SSF50044">
    <property type="entry name" value="SH3-domain"/>
    <property type="match status" value="1"/>
</dbReference>
<dbReference type="InterPro" id="IPR001609">
    <property type="entry name" value="Myosin_head_motor_dom-like"/>
</dbReference>
<dbReference type="InterPro" id="IPR038185">
    <property type="entry name" value="MyTH4_dom_sf"/>
</dbReference>
<feature type="domain" description="FERM" evidence="15">
    <location>
        <begin position="1743"/>
        <end position="2058"/>
    </location>
</feature>
<dbReference type="Pfam" id="PF00373">
    <property type="entry name" value="FERM_M"/>
    <property type="match status" value="2"/>
</dbReference>
<evidence type="ECO:0000256" key="7">
    <source>
        <dbReference type="ARBA" id="ARBA00023123"/>
    </source>
</evidence>
<keyword evidence="3 11" id="KW-0728">SH3 domain</keyword>
<dbReference type="InterPro" id="IPR051724">
    <property type="entry name" value="Actin_motor_Myosin"/>
</dbReference>
<dbReference type="InterPro" id="IPR027417">
    <property type="entry name" value="P-loop_NTPase"/>
</dbReference>
<feature type="domain" description="SH3" evidence="14">
    <location>
        <begin position="1438"/>
        <end position="1500"/>
    </location>
</feature>
<accession>L8H1F4</accession>
<evidence type="ECO:0000313" key="19">
    <source>
        <dbReference type="Proteomes" id="UP000011083"/>
    </source>
</evidence>
<evidence type="ECO:0000256" key="8">
    <source>
        <dbReference type="ARBA" id="ARBA00023175"/>
    </source>
</evidence>
<keyword evidence="9 12" id="KW-0009">Actin-binding</keyword>
<sequence length="2058" mass="232886">MENITAGNEAQGIEDMIHLDTMSEETILKNLGVRYSRDQIYTYTGAILVSVNPYQALPIYTAEVAKRYNNKPLGDVEPHIFAIADVAYQTMMEDGGNRSVIISGESGAGKTEATKLLLQYLALKTSGVNKAHSAPETANKKKSLIEQLILESSPILEAFGNAKTVRNDNSSRFGKYMKIDFDPRGSIAGAKIENYLLEKSRIVYQAQDERNYHIFYQFCAGLSPEEKERYKIGAATDFHYINQSGCHTIPHVDDANDFSEVRNALSVLGIGPEEDIWAVVAAVLHMGNIRFAPQGDGSTVVNTDSLQHVATNLGVSAEKLAESMTVRYNKIRNEVFRVPLKPEEAADVRDAIAKALYGRQFNWLVERINRSISKSASTNARSFIGVLDIFGFENFTVNSFEQLCINYANEKLQQQFNQHIFKQEQEEYEREKISWETISFNDNQGCIDLIEKPLGVLSLLDEECFFPKGSDGTFLEKLNKAHEKHTYYEKPKTRGDKFVIRHYAGDVAYSTKSFLDKNRDTIPESASALLAGASIAHVAQLFPEGMPAAQAQAAQGGRGGKGRSPTVGAQFKNQLLDLVATLSATYPYYVRCLKPNPQKKPSLLDNDMVLAQLRYCGMLETIRIRKLGFPIRREFVAFRDRYRLLAPSSAWEKDDRKACSMILDAASYRMTPGHYTLGLTKVFMRDEQSTILEQLRNEHLLASVLLIQKTWRCYAARSHFAALRKGALTAQTHYRKRVARVEYTRLRDASITIQTWTRMVFARRKFLTIRKGVLAMQAAARTMLAIKERERLVREEQERQRRLEEIRQLKDKQERERREQEELLRQEQERKQKAEKEKQEKERQEKEKREMERLREEAQRRDQAALGLPASETLADYQAIQRGATAQNFAVEEVPAEAQASLDSESLEEAWLHALDPLNVPPPDWDLPPAPEGLPPPPPAQAGILDFLSTPLYGYHFKDFATRHFRPHKTDTIQQLITYTKLNIEDAKNAVEVSRKIHIYMTHKKTLAENLSVVQYIIQRGLSVTGNPTPEHEEHCWELIMFCCCTFAPVEFLKYFVCFLDEAAAASSPFAAHAIFAKESLTRLLTTSERKLVPSLMELEAIRKREPMMLRVFFLVCTFLPARYSDVHIPGSPDFLTFITFLQDGTVKALLLDSAATVAELKQQIVTKLQMQFAKGFALYKSYSQIERLMEDEEKMSDELASFEQLRSAMGDQQLRMRILFKKRLYFTDDVPNPQVLDKSSLDLLFAQAAEDIRTGRLPTTREVVLKLAGLKLHSDIGNYNGEPVDDKQTGVYIPAYIRYKFQQEDWSKLMATEQKTHTGRSERDVRIDYLKIVFQLPLYGAALFAMELQNNIINLVRDQGYLAISGRGVCFVTRDQKGEVVMTSYLPYEDILNWECTPTTTSLTLSLGTRREVLDLKCEQSSEVERLLRDYTGILAASSEWARAISDYETEDPSLLSFRQGDVINVKEKDEFSGWYKGFNFANGKDGAFPRDLVKMLVARPKTTETGRKKAPTQSTYLTTRMAKSNRLSVARGPESDAAAVPDVQTAAAGASVETSKFRTQMEVKGTSIFRSKKLEQVSVSQLLSFAAQPIKASLVQLLPEASKQAVEMFQLVMKYMGDYPTRLSQSKYDALPAKTIQMAIDNRELRDELYCQLMKQTNKNPRDSSNEKGWELLALCAGCFLPQDEMLDRLYKRLEEHEQDAKVGYYAKQAVDRLQNTILVGERELAPSHAELTALRNRSRIMCRVALPNGSHRAVLVDAWTTVGDVVPEVIRQLRFQNQPKSFGLFEITPQAKNEIRLKVPLADDMFVCDALARWEKAQKKDKNNSSNRIPDAPLEMRKKLFFPLEQDDDLALSEEDDMLADFLFSQVCEDFLSGQLPASHKDIAKLGACLLHIRFRASDSSASINSGVLSEIVGKSLANKKEAQLITADIEEAYGEFAGLPIITAKRSFLGVASHLPLYGAALFPARQNEHPQSVWFAVSSKGVSIVEADHPHGVYKFWSYREVANWGNTKQNFHLVAGNLQKPEKRSFTSAYSAHISAMYACFTSRPGGDTYLP</sequence>
<feature type="domain" description="MyTH4" evidence="16">
    <location>
        <begin position="947"/>
        <end position="1103"/>
    </location>
</feature>
<evidence type="ECO:0000256" key="10">
    <source>
        <dbReference type="ARBA" id="ARBA00055741"/>
    </source>
</evidence>
<dbReference type="InterPro" id="IPR019748">
    <property type="entry name" value="FERM_central"/>
</dbReference>
<dbReference type="Proteomes" id="UP000011083">
    <property type="component" value="Unassembled WGS sequence"/>
</dbReference>